<gene>
    <name evidence="2" type="primary">orf186</name>
</gene>
<geneLocation type="mitochondrion" evidence="2"/>
<reference evidence="2" key="2">
    <citation type="journal article" date="2019" name="Wei Sheng Wu Xue Bao">
        <title>Reanalysis of the mitochondrial genome of the nematophagous fungus Hirsutella rhossiliensis.</title>
        <authorList>
            <person name="Yan Q."/>
            <person name="Liu X."/>
            <person name="Zhang Y."/>
        </authorList>
    </citation>
    <scope>NUCLEOTIDE SEQUENCE</scope>
    <source>
        <strain evidence="2">OWVT-1</strain>
    </source>
</reference>
<accession>A0A3G4R727</accession>
<feature type="transmembrane region" description="Helical" evidence="1">
    <location>
        <begin position="85"/>
        <end position="104"/>
    </location>
</feature>
<sequence length="186" mass="21906">MWCYDLLGPIVAWFVSLVVVILDWDNWLEFTLNCWAVASLENNVVTAEGVVLLLIIGALCWLELSGGIKTYIYTILFNSIKTKKSRILFSRIVIILLSCKIISIIITRNIMIQIFVIITRIILSRILFHLLRLIFIIWVGGAYVSLWSLIITIILWILIYIRRVWRLTLFFIWIFLSNYRIIIIIW</sequence>
<dbReference type="AlphaFoldDB" id="A0A3G4R727"/>
<keyword evidence="1" id="KW-0812">Transmembrane</keyword>
<evidence type="ECO:0000256" key="1">
    <source>
        <dbReference type="SAM" id="Phobius"/>
    </source>
</evidence>
<feature type="transmembrane region" description="Helical" evidence="1">
    <location>
        <begin position="167"/>
        <end position="185"/>
    </location>
</feature>
<proteinExistence type="predicted"/>
<feature type="transmembrane region" description="Helical" evidence="1">
    <location>
        <begin position="7"/>
        <end position="24"/>
    </location>
</feature>
<feature type="transmembrane region" description="Helical" evidence="1">
    <location>
        <begin position="135"/>
        <end position="161"/>
    </location>
</feature>
<organism evidence="2">
    <name type="scientific">Hirsutella rhossiliensis</name>
    <dbReference type="NCBI Taxonomy" id="111463"/>
    <lineage>
        <taxon>Eukaryota</taxon>
        <taxon>Fungi</taxon>
        <taxon>Dikarya</taxon>
        <taxon>Ascomycota</taxon>
        <taxon>Pezizomycotina</taxon>
        <taxon>Sordariomycetes</taxon>
        <taxon>Hypocreomycetidae</taxon>
        <taxon>Hypocreales</taxon>
        <taxon>Ophiocordycipitaceae</taxon>
        <taxon>Hirsutella</taxon>
    </lineage>
</organism>
<dbReference type="EMBL" id="MG979071">
    <property type="protein sequence ID" value="AYU58465.1"/>
    <property type="molecule type" value="Genomic_DNA"/>
</dbReference>
<name>A0A3G4R727_9HYPO</name>
<reference evidence="2" key="1">
    <citation type="submission" date="2018-02" db="EMBL/GenBank/DDBJ databases">
        <authorList>
            <person name="Zhang Y.-J."/>
        </authorList>
    </citation>
    <scope>NUCLEOTIDE SEQUENCE</scope>
    <source>
        <strain evidence="2">OWVT-1</strain>
    </source>
</reference>
<feature type="transmembrane region" description="Helical" evidence="1">
    <location>
        <begin position="110"/>
        <end position="128"/>
    </location>
</feature>
<evidence type="ECO:0000313" key="2">
    <source>
        <dbReference type="EMBL" id="AYU58465.1"/>
    </source>
</evidence>
<protein>
    <submittedName>
        <fullName evidence="2">Uncharacterized protein</fullName>
    </submittedName>
</protein>
<keyword evidence="1" id="KW-1133">Transmembrane helix</keyword>
<keyword evidence="1" id="KW-0472">Membrane</keyword>
<keyword evidence="2" id="KW-0496">Mitochondrion</keyword>
<feature type="transmembrane region" description="Helical" evidence="1">
    <location>
        <begin position="44"/>
        <end position="64"/>
    </location>
</feature>